<evidence type="ECO:0000256" key="1">
    <source>
        <dbReference type="SAM" id="SignalP"/>
    </source>
</evidence>
<dbReference type="EMBL" id="BAAAUV010000032">
    <property type="protein sequence ID" value="GAA3237374.1"/>
    <property type="molecule type" value="Genomic_DNA"/>
</dbReference>
<dbReference type="PANTHER" id="PTHR32208:SF21">
    <property type="entry name" value="LOW QUALITY PROTEIN: ALDEHYDE OXIDASE GLOX-LIKE"/>
    <property type="match status" value="1"/>
</dbReference>
<keyword evidence="1" id="KW-0732">Signal</keyword>
<proteinExistence type="predicted"/>
<dbReference type="Gene3D" id="2.60.120.260">
    <property type="entry name" value="Galactose-binding domain-like"/>
    <property type="match status" value="1"/>
</dbReference>
<dbReference type="Gene3D" id="2.130.10.80">
    <property type="entry name" value="Galactose oxidase/kelch, beta-propeller"/>
    <property type="match status" value="1"/>
</dbReference>
<evidence type="ECO:0000313" key="3">
    <source>
        <dbReference type="EMBL" id="GAA3237374.1"/>
    </source>
</evidence>
<comment type="caution">
    <text evidence="3">The sequence shown here is derived from an EMBL/GenBank/DDBJ whole genome shotgun (WGS) entry which is preliminary data.</text>
</comment>
<evidence type="ECO:0000313" key="4">
    <source>
        <dbReference type="Proteomes" id="UP001501237"/>
    </source>
</evidence>
<dbReference type="InterPro" id="IPR015202">
    <property type="entry name" value="GO-like_E_set"/>
</dbReference>
<feature type="signal peptide" evidence="1">
    <location>
        <begin position="1"/>
        <end position="31"/>
    </location>
</feature>
<sequence>MKFQRPRMRAVVFGTGLVAATALPGTAPVAAATNLAPNPRLETLVKGFPKCWTAWGSGSAKGRAKVVKGRSGKRGVQVSLTGGKGQRALVQTPACAIKARAGQALDLSVYYKSTAPVRFMLFRQNAKGVWSHWTDSAGLAKSAKVKRAKFRTPAVPAGTVKVRFGLAVTARGSVTTDDYAAYAVKAPKRICTDAVGCKRGKWTVRSFGGNGVRAMHSVLLHNGKVLLIAGSGNDRGSFDAGRFTSRVYDPVKNTYTDVKTPYDMFCAGHVQLANGKVLVLSGSEKYGEYTAGGQEVVGFTGSKKSYLFNPATNSYEKLNDLNDGHWYPSATILGNGDVFAVGGSADDLVNGQSYISRVTERYSYAENRWLKADEIRQSGFHWAMYPSLMLMANGKLFYSGSFVFGLGPIADLGQAATADGTLTAGVYDDGGNRHAPTFTETRGLRDPVARDQSASVLLPPAQDQRVMVIGGASSTRGIPGHKHTDIVDLDSANPAYRPGPDLPQGKLYVSAVLLPDGTVFETGGSRNIRSNHVFEASIFNPAVPRAQERWTPMASDPVARSYHNTAVLLPDGRVLAEGSNPGDNSFDTRISIFSPPYLFKGPRPAISGVKKQWAYGSKQTFTSSQAVTRASLVRPIAVTHSSDPNQRSVALPVVARKGGKYTVKLNANPNLTPPGWYMLFTTNAAGVPSVAKWVHVG</sequence>
<accession>A0ABP6QNC8</accession>
<dbReference type="CDD" id="cd02851">
    <property type="entry name" value="E_set_GO_C"/>
    <property type="match status" value="1"/>
</dbReference>
<feature type="chain" id="PRO_5045198616" description="Galactose oxidase-like Early set domain-containing protein" evidence="1">
    <location>
        <begin position="32"/>
        <end position="697"/>
    </location>
</feature>
<dbReference type="SUPFAM" id="SSF50965">
    <property type="entry name" value="Galactose oxidase, central domain"/>
    <property type="match status" value="1"/>
</dbReference>
<dbReference type="PANTHER" id="PTHR32208">
    <property type="entry name" value="SECRETED PROTEIN-RELATED"/>
    <property type="match status" value="1"/>
</dbReference>
<name>A0ABP6QNC8_9ACTN</name>
<evidence type="ECO:0000259" key="2">
    <source>
        <dbReference type="Pfam" id="PF09118"/>
    </source>
</evidence>
<dbReference type="SUPFAM" id="SSF81296">
    <property type="entry name" value="E set domains"/>
    <property type="match status" value="1"/>
</dbReference>
<dbReference type="InterPro" id="IPR013783">
    <property type="entry name" value="Ig-like_fold"/>
</dbReference>
<reference evidence="4" key="1">
    <citation type="journal article" date="2019" name="Int. J. Syst. Evol. Microbiol.">
        <title>The Global Catalogue of Microorganisms (GCM) 10K type strain sequencing project: providing services to taxonomists for standard genome sequencing and annotation.</title>
        <authorList>
            <consortium name="The Broad Institute Genomics Platform"/>
            <consortium name="The Broad Institute Genome Sequencing Center for Infectious Disease"/>
            <person name="Wu L."/>
            <person name="Ma J."/>
        </authorList>
    </citation>
    <scope>NUCLEOTIDE SEQUENCE [LARGE SCALE GENOMIC DNA]</scope>
    <source>
        <strain evidence="4">JCM 9377</strain>
    </source>
</reference>
<dbReference type="InterPro" id="IPR037293">
    <property type="entry name" value="Gal_Oxidase_central_sf"/>
</dbReference>
<organism evidence="3 4">
    <name type="scientific">Actinocorallia longicatena</name>
    <dbReference type="NCBI Taxonomy" id="111803"/>
    <lineage>
        <taxon>Bacteria</taxon>
        <taxon>Bacillati</taxon>
        <taxon>Actinomycetota</taxon>
        <taxon>Actinomycetes</taxon>
        <taxon>Streptosporangiales</taxon>
        <taxon>Thermomonosporaceae</taxon>
        <taxon>Actinocorallia</taxon>
    </lineage>
</organism>
<dbReference type="RefSeq" id="WP_344837716.1">
    <property type="nucleotide sequence ID" value="NZ_BAAAUV010000032.1"/>
</dbReference>
<dbReference type="Pfam" id="PF09118">
    <property type="entry name" value="GO-like_E_set"/>
    <property type="match status" value="1"/>
</dbReference>
<dbReference type="Proteomes" id="UP001501237">
    <property type="component" value="Unassembled WGS sequence"/>
</dbReference>
<protein>
    <recommendedName>
        <fullName evidence="2">Galactose oxidase-like Early set domain-containing protein</fullName>
    </recommendedName>
</protein>
<dbReference type="Gene3D" id="2.60.40.10">
    <property type="entry name" value="Immunoglobulins"/>
    <property type="match status" value="1"/>
</dbReference>
<keyword evidence="4" id="KW-1185">Reference proteome</keyword>
<dbReference type="InterPro" id="IPR011043">
    <property type="entry name" value="Gal_Oxase/kelch_b-propeller"/>
</dbReference>
<feature type="domain" description="Galactose oxidase-like Early set" evidence="2">
    <location>
        <begin position="603"/>
        <end position="696"/>
    </location>
</feature>
<dbReference type="InterPro" id="IPR014756">
    <property type="entry name" value="Ig_E-set"/>
</dbReference>
<gene>
    <name evidence="3" type="ORF">GCM10010468_72250</name>
</gene>